<accession>A0A1W2BYH6</accession>
<dbReference type="Proteomes" id="UP000192656">
    <property type="component" value="Unassembled WGS sequence"/>
</dbReference>
<gene>
    <name evidence="1" type="ORF">SAMN06297251_1082</name>
</gene>
<evidence type="ECO:0000313" key="2">
    <source>
        <dbReference type="Proteomes" id="UP000192656"/>
    </source>
</evidence>
<reference evidence="1 2" key="1">
    <citation type="submission" date="2017-04" db="EMBL/GenBank/DDBJ databases">
        <authorList>
            <person name="Afonso C.L."/>
            <person name="Miller P.J."/>
            <person name="Scott M.A."/>
            <person name="Spackman E."/>
            <person name="Goraichik I."/>
            <person name="Dimitrov K.M."/>
            <person name="Suarez D.L."/>
            <person name="Swayne D.E."/>
        </authorList>
    </citation>
    <scope>NUCLEOTIDE SEQUENCE [LARGE SCALE GENOMIC DNA]</scope>
    <source>
        <strain evidence="1 2">CGMCC 1.10972</strain>
    </source>
</reference>
<evidence type="ECO:0000313" key="1">
    <source>
        <dbReference type="EMBL" id="SMC77702.1"/>
    </source>
</evidence>
<protein>
    <submittedName>
        <fullName evidence="1">Uncharacterized protein</fullName>
    </submittedName>
</protein>
<proteinExistence type="predicted"/>
<dbReference type="AlphaFoldDB" id="A0A1W2BYH6"/>
<sequence>MQTIEWNTANFASDGKGPATLTMPGFTVIDEPKPRLVVLKAGRLTRQADVTPSPLTMPLTLGSREVVRD</sequence>
<organism evidence="1 2">
    <name type="scientific">Fulvimarina manganoxydans</name>
    <dbReference type="NCBI Taxonomy" id="937218"/>
    <lineage>
        <taxon>Bacteria</taxon>
        <taxon>Pseudomonadati</taxon>
        <taxon>Pseudomonadota</taxon>
        <taxon>Alphaproteobacteria</taxon>
        <taxon>Hyphomicrobiales</taxon>
        <taxon>Aurantimonadaceae</taxon>
        <taxon>Fulvimarina</taxon>
    </lineage>
</organism>
<name>A0A1W2BYH6_9HYPH</name>
<dbReference type="EMBL" id="FWXR01000008">
    <property type="protein sequence ID" value="SMC77702.1"/>
    <property type="molecule type" value="Genomic_DNA"/>
</dbReference>
<keyword evidence="2" id="KW-1185">Reference proteome</keyword>